<accession>A0A2K9NP91</accession>
<dbReference type="Proteomes" id="UP000235584">
    <property type="component" value="Chromosome"/>
</dbReference>
<proteinExistence type="predicted"/>
<dbReference type="InterPro" id="IPR010982">
    <property type="entry name" value="Lambda_DNA-bd_dom_sf"/>
</dbReference>
<reference evidence="1 2" key="1">
    <citation type="submission" date="2018-01" db="EMBL/GenBank/DDBJ databases">
        <title>Complete genome sequence of Bacteriovorax stolpii DSM12778.</title>
        <authorList>
            <person name="Tang B."/>
            <person name="Chang J."/>
        </authorList>
    </citation>
    <scope>NUCLEOTIDE SEQUENCE [LARGE SCALE GENOMIC DNA]</scope>
    <source>
        <strain evidence="1 2">DSM 12778</strain>
    </source>
</reference>
<dbReference type="RefSeq" id="WP_102242635.1">
    <property type="nucleotide sequence ID" value="NZ_CP025704.1"/>
</dbReference>
<dbReference type="EMBL" id="CP025704">
    <property type="protein sequence ID" value="AUN97340.1"/>
    <property type="molecule type" value="Genomic_DNA"/>
</dbReference>
<dbReference type="KEGG" id="bsto:C0V70_04280"/>
<dbReference type="InterPro" id="IPR001387">
    <property type="entry name" value="Cro/C1-type_HTH"/>
</dbReference>
<evidence type="ECO:0000313" key="2">
    <source>
        <dbReference type="Proteomes" id="UP000235584"/>
    </source>
</evidence>
<dbReference type="GO" id="GO:0003677">
    <property type="term" value="F:DNA binding"/>
    <property type="evidence" value="ECO:0007669"/>
    <property type="project" value="InterPro"/>
</dbReference>
<name>A0A2K9NP91_BACTC</name>
<keyword evidence="2" id="KW-1185">Reference proteome</keyword>
<dbReference type="CDD" id="cd00093">
    <property type="entry name" value="HTH_XRE"/>
    <property type="match status" value="1"/>
</dbReference>
<dbReference type="SUPFAM" id="SSF47413">
    <property type="entry name" value="lambda repressor-like DNA-binding domains"/>
    <property type="match status" value="1"/>
</dbReference>
<gene>
    <name evidence="1" type="ORF">C0V70_04280</name>
</gene>
<protein>
    <submittedName>
        <fullName evidence="1">Uncharacterized protein</fullName>
    </submittedName>
</protein>
<organism evidence="1 2">
    <name type="scientific">Bacteriovorax stolpii</name>
    <name type="common">Bdellovibrio stolpii</name>
    <dbReference type="NCBI Taxonomy" id="960"/>
    <lineage>
        <taxon>Bacteria</taxon>
        <taxon>Pseudomonadati</taxon>
        <taxon>Bdellovibrionota</taxon>
        <taxon>Bacteriovoracia</taxon>
        <taxon>Bacteriovoracales</taxon>
        <taxon>Bacteriovoracaceae</taxon>
        <taxon>Bacteriovorax</taxon>
    </lineage>
</organism>
<evidence type="ECO:0000313" key="1">
    <source>
        <dbReference type="EMBL" id="AUN97340.1"/>
    </source>
</evidence>
<dbReference type="AlphaFoldDB" id="A0A2K9NP91"/>
<sequence>MGFLQMPKKNCIRSIKKSYPNFSSAQLAQRMGLSSSTFNRIENREIRKPTFAYALKIVREACGEEKVQTFIKNHYPEMYKDFETTYPGNADAEFVPVEAESFFQDANTYEIMVMATTTNGLTRKNVGAEFGNRGLQTLDKLIEKGVLKEEHGKFTLGTKVNAGQETVKKLLQNLINTSYDLSLFGTHKNWLSLQYESVNSDVVIPKIRNVYINANKEIREILNAPENAGNDVVWAGLVMDSLLKKDKQNTDGIIQ</sequence>